<feature type="domain" description="Nucleoside phosphorylase" evidence="1">
    <location>
        <begin position="15"/>
        <end position="301"/>
    </location>
</feature>
<dbReference type="OrthoDB" id="194358at2759"/>
<proteinExistence type="predicted"/>
<name>A0A3D8S5G6_9EURO</name>
<comment type="caution">
    <text evidence="2">The sequence shown here is derived from an EMBL/GenBank/DDBJ whole genome shotgun (WGS) entry which is preliminary data.</text>
</comment>
<dbReference type="PANTHER" id="PTHR46082">
    <property type="entry name" value="ATP/GTP-BINDING PROTEIN-RELATED"/>
    <property type="match status" value="1"/>
</dbReference>
<dbReference type="GeneID" id="38115456"/>
<reference evidence="2 3" key="1">
    <citation type="journal article" date="2018" name="IMA Fungus">
        <title>IMA Genome-F 9: Draft genome sequence of Annulohypoxylon stygium, Aspergillus mulundensis, Berkeleyomyces basicola (syn. Thielaviopsis basicola), Ceratocystis smalleyi, two Cercospora beticola strains, Coleophoma cylindrospora, Fusarium fracticaudum, Phialophora cf. hyalina, and Morchella septimelata.</title>
        <authorList>
            <person name="Wingfield B.D."/>
            <person name="Bills G.F."/>
            <person name="Dong Y."/>
            <person name="Huang W."/>
            <person name="Nel W.J."/>
            <person name="Swalarsk-Parry B.S."/>
            <person name="Vaghefi N."/>
            <person name="Wilken P.M."/>
            <person name="An Z."/>
            <person name="de Beer Z.W."/>
            <person name="De Vos L."/>
            <person name="Chen L."/>
            <person name="Duong T.A."/>
            <person name="Gao Y."/>
            <person name="Hammerbacher A."/>
            <person name="Kikkert J.R."/>
            <person name="Li Y."/>
            <person name="Li H."/>
            <person name="Li K."/>
            <person name="Li Q."/>
            <person name="Liu X."/>
            <person name="Ma X."/>
            <person name="Naidoo K."/>
            <person name="Pethybridge S.J."/>
            <person name="Sun J."/>
            <person name="Steenkamp E.T."/>
            <person name="van der Nest M.A."/>
            <person name="van Wyk S."/>
            <person name="Wingfield M.J."/>
            <person name="Xiong C."/>
            <person name="Yue Q."/>
            <person name="Zhang X."/>
        </authorList>
    </citation>
    <scope>NUCLEOTIDE SEQUENCE [LARGE SCALE GENOMIC DNA]</scope>
    <source>
        <strain evidence="2 3">DSM 5745</strain>
    </source>
</reference>
<dbReference type="SUPFAM" id="SSF53167">
    <property type="entry name" value="Purine and uridine phosphorylases"/>
    <property type="match status" value="1"/>
</dbReference>
<dbReference type="GO" id="GO:0003824">
    <property type="term" value="F:catalytic activity"/>
    <property type="evidence" value="ECO:0007669"/>
    <property type="project" value="InterPro"/>
</dbReference>
<protein>
    <recommendedName>
        <fullName evidence="1">Nucleoside phosphorylase domain-containing protein</fullName>
    </recommendedName>
</protein>
<sequence length="323" mass="35240">MFSPPRPSSRAEFRVAILCPLNLEAEVVKPLFDMTYSEVHHPELSRIRGDPNSYTLGKIGLYNVVLVYMASAGKATASAAAAYMKRSYPGIQLAFLIGICGGVPFIDKSLATRGKTDIHLGDVIISTGVVQYDLGRALPQGFVRKDTLEANLGRPSPEIRSFVAKMKAWHTSLGDRQSHYLAKIQQHVQAQCPGAQNDVVYSQNYDHKDQNCQCDLGLGLDQTVVARQRKSAVTPYVHFGLLASGDSVMMSGKVRDVIAKEHGVIGFEMEGAGVWDSFPCILVKAVSDYSDSHKNKEWQYFAAASAAACMRALLDEAPISLEG</sequence>
<keyword evidence="3" id="KW-1185">Reference proteome</keyword>
<evidence type="ECO:0000313" key="3">
    <source>
        <dbReference type="Proteomes" id="UP000256690"/>
    </source>
</evidence>
<accession>A0A3D8S5G6</accession>
<organism evidence="2 3">
    <name type="scientific">Aspergillus mulundensis</name>
    <dbReference type="NCBI Taxonomy" id="1810919"/>
    <lineage>
        <taxon>Eukaryota</taxon>
        <taxon>Fungi</taxon>
        <taxon>Dikarya</taxon>
        <taxon>Ascomycota</taxon>
        <taxon>Pezizomycotina</taxon>
        <taxon>Eurotiomycetes</taxon>
        <taxon>Eurotiomycetidae</taxon>
        <taxon>Eurotiales</taxon>
        <taxon>Aspergillaceae</taxon>
        <taxon>Aspergillus</taxon>
        <taxon>Aspergillus subgen. Nidulantes</taxon>
    </lineage>
</organism>
<evidence type="ECO:0000259" key="1">
    <source>
        <dbReference type="Pfam" id="PF01048"/>
    </source>
</evidence>
<evidence type="ECO:0000313" key="2">
    <source>
        <dbReference type="EMBL" id="RDW81529.1"/>
    </source>
</evidence>
<gene>
    <name evidence="2" type="ORF">DSM5745_05086</name>
</gene>
<dbReference type="Proteomes" id="UP000256690">
    <property type="component" value="Unassembled WGS sequence"/>
</dbReference>
<dbReference type="Gene3D" id="3.40.50.1580">
    <property type="entry name" value="Nucleoside phosphorylase domain"/>
    <property type="match status" value="1"/>
</dbReference>
<dbReference type="InterPro" id="IPR053137">
    <property type="entry name" value="NLR-like"/>
</dbReference>
<dbReference type="Pfam" id="PF01048">
    <property type="entry name" value="PNP_UDP_1"/>
    <property type="match status" value="1"/>
</dbReference>
<dbReference type="EMBL" id="PVWQ01000005">
    <property type="protein sequence ID" value="RDW81529.1"/>
    <property type="molecule type" value="Genomic_DNA"/>
</dbReference>
<dbReference type="InterPro" id="IPR000845">
    <property type="entry name" value="Nucleoside_phosphorylase_d"/>
</dbReference>
<dbReference type="RefSeq" id="XP_026604582.1">
    <property type="nucleotide sequence ID" value="XM_026747102.1"/>
</dbReference>
<dbReference type="PANTHER" id="PTHR46082:SF6">
    <property type="entry name" value="AAA+ ATPASE DOMAIN-CONTAINING PROTEIN-RELATED"/>
    <property type="match status" value="1"/>
</dbReference>
<dbReference type="InterPro" id="IPR035994">
    <property type="entry name" value="Nucleoside_phosphorylase_sf"/>
</dbReference>
<dbReference type="AlphaFoldDB" id="A0A3D8S5G6"/>
<dbReference type="GO" id="GO:0009116">
    <property type="term" value="P:nucleoside metabolic process"/>
    <property type="evidence" value="ECO:0007669"/>
    <property type="project" value="InterPro"/>
</dbReference>
<dbReference type="STRING" id="1810919.A0A3D8S5G6"/>